<name>A0AAJ1SLV5_9ENTE</name>
<protein>
    <submittedName>
        <fullName evidence="1">Uncharacterized protein</fullName>
    </submittedName>
</protein>
<dbReference type="RefSeq" id="WP_306403260.1">
    <property type="nucleotide sequence ID" value="NZ_JAVBZS010000062.1"/>
</dbReference>
<comment type="caution">
    <text evidence="1">The sequence shown here is derived from an EMBL/GenBank/DDBJ whole genome shotgun (WGS) entry which is preliminary data.</text>
</comment>
<keyword evidence="2" id="KW-1185">Reference proteome</keyword>
<proteinExistence type="predicted"/>
<gene>
    <name evidence="1" type="ORF">RAN64_12870</name>
</gene>
<dbReference type="AlphaFoldDB" id="A0AAJ1SLV5"/>
<reference evidence="1 2" key="1">
    <citation type="submission" date="2023-08" db="EMBL/GenBank/DDBJ databases">
        <title>Whole genome sequencing of Enterococcus.</title>
        <authorList>
            <person name="Kaptchouang Tchatchouang C.D."/>
            <person name="Ateba C.N."/>
        </authorList>
    </citation>
    <scope>NUCLEOTIDE SEQUENCE [LARGE SCALE GENOMIC DNA]</scope>
    <source>
        <strain evidence="1 2">ENT3_CNKT_NWU</strain>
    </source>
</reference>
<evidence type="ECO:0000313" key="1">
    <source>
        <dbReference type="EMBL" id="MDP8590875.1"/>
    </source>
</evidence>
<evidence type="ECO:0000313" key="2">
    <source>
        <dbReference type="Proteomes" id="UP001238215"/>
    </source>
</evidence>
<accession>A0AAJ1SLV5</accession>
<organism evidence="1 2">
    <name type="scientific">Enterococcus lactis</name>
    <dbReference type="NCBI Taxonomy" id="357441"/>
    <lineage>
        <taxon>Bacteria</taxon>
        <taxon>Bacillati</taxon>
        <taxon>Bacillota</taxon>
        <taxon>Bacilli</taxon>
        <taxon>Lactobacillales</taxon>
        <taxon>Enterococcaceae</taxon>
        <taxon>Enterococcus</taxon>
    </lineage>
</organism>
<dbReference type="Proteomes" id="UP001238215">
    <property type="component" value="Unassembled WGS sequence"/>
</dbReference>
<sequence>MTSLQYDTIRPVYFLRKWQYYEAARHELSEAELEQAKVFFNALKQLDEQERQILSDAYYYSKQPCTFREKTGHYHSLIPVKDEVLAKKYSVTIDRFRNMRRLAQMSLKKAMQNILNQMSLCFKFRINTRLYLVDFITGNTNEQQYVLGTKEEARIFDQTEDVQGLFFDLLFLGFEKIPVNKDNI</sequence>
<dbReference type="EMBL" id="JAVBZS010000062">
    <property type="protein sequence ID" value="MDP8590875.1"/>
    <property type="molecule type" value="Genomic_DNA"/>
</dbReference>